<dbReference type="GO" id="GO:0008234">
    <property type="term" value="F:cysteine-type peptidase activity"/>
    <property type="evidence" value="ECO:0007669"/>
    <property type="project" value="UniProtKB-KW"/>
</dbReference>
<dbReference type="Gene3D" id="6.10.250.3150">
    <property type="match status" value="1"/>
</dbReference>
<dbReference type="SUPFAM" id="SSF54001">
    <property type="entry name" value="Cysteine proteinases"/>
    <property type="match status" value="1"/>
</dbReference>
<dbReference type="Gene3D" id="3.90.1720.10">
    <property type="entry name" value="endopeptidase domain like (from Nostoc punctiforme)"/>
    <property type="match status" value="1"/>
</dbReference>
<gene>
    <name evidence="9" type="ORF">SAMN05421734_10628</name>
</gene>
<organism evidence="9 10">
    <name type="scientific">Pelagirhabdus alkalitolerans</name>
    <dbReference type="NCBI Taxonomy" id="1612202"/>
    <lineage>
        <taxon>Bacteria</taxon>
        <taxon>Bacillati</taxon>
        <taxon>Bacillota</taxon>
        <taxon>Bacilli</taxon>
        <taxon>Bacillales</taxon>
        <taxon>Bacillaceae</taxon>
        <taxon>Pelagirhabdus</taxon>
    </lineage>
</organism>
<dbReference type="Pfam" id="PF00877">
    <property type="entry name" value="NLPC_P60"/>
    <property type="match status" value="1"/>
</dbReference>
<evidence type="ECO:0000256" key="4">
    <source>
        <dbReference type="ARBA" id="ARBA00022801"/>
    </source>
</evidence>
<feature type="domain" description="NlpC/P60" evidence="8">
    <location>
        <begin position="291"/>
        <end position="419"/>
    </location>
</feature>
<evidence type="ECO:0000256" key="3">
    <source>
        <dbReference type="ARBA" id="ARBA00022729"/>
    </source>
</evidence>
<proteinExistence type="inferred from homology"/>
<evidence type="ECO:0000256" key="1">
    <source>
        <dbReference type="ARBA" id="ARBA00007074"/>
    </source>
</evidence>
<dbReference type="PANTHER" id="PTHR47053:SF1">
    <property type="entry name" value="MUREIN DD-ENDOPEPTIDASE MEPH-RELATED"/>
    <property type="match status" value="1"/>
</dbReference>
<keyword evidence="2" id="KW-0645">Protease</keyword>
<dbReference type="InterPro" id="IPR051202">
    <property type="entry name" value="Peptidase_C40"/>
</dbReference>
<dbReference type="Proteomes" id="UP000242949">
    <property type="component" value="Unassembled WGS sequence"/>
</dbReference>
<accession>A0A1G6KBL5</accession>
<keyword evidence="6" id="KW-0175">Coiled coil</keyword>
<dbReference type="InterPro" id="IPR000064">
    <property type="entry name" value="NLP_P60_dom"/>
</dbReference>
<protein>
    <submittedName>
        <fullName evidence="9">N-terminal domain of peptidoglycan hydrolase CwlO-containing protein</fullName>
    </submittedName>
</protein>
<evidence type="ECO:0000256" key="2">
    <source>
        <dbReference type="ARBA" id="ARBA00022670"/>
    </source>
</evidence>
<dbReference type="AlphaFoldDB" id="A0A1G6KBL5"/>
<dbReference type="Pfam" id="PF24568">
    <property type="entry name" value="CC_PcsB"/>
    <property type="match status" value="1"/>
</dbReference>
<evidence type="ECO:0000256" key="7">
    <source>
        <dbReference type="SAM" id="MobiDB-lite"/>
    </source>
</evidence>
<feature type="compositionally biased region" description="Basic and acidic residues" evidence="7">
    <location>
        <begin position="242"/>
        <end position="257"/>
    </location>
</feature>
<feature type="compositionally biased region" description="Low complexity" evidence="7">
    <location>
        <begin position="260"/>
        <end position="290"/>
    </location>
</feature>
<dbReference type="STRING" id="1612202.SAMN05421734_10628"/>
<evidence type="ECO:0000256" key="6">
    <source>
        <dbReference type="SAM" id="Coils"/>
    </source>
</evidence>
<sequence length="420" mass="46601">MNLKKITVSLAVTASIVFVSPSINQVVNANPSEIEEDREQIQAELEEKREELESIQADLVELEDEIERANDQIEANEEKIEKTEAEVEEAEAEIEELEEEIEELEEDIERRLDIVKDRASSLQKNGGSVSYLDVLFGAQSFTDFIDRVTMVSRITQSDQNLIEQLETDQNTVKEQKEEVEDKLSDLEETQSELVLMQGQIEEQKEALEDDVESLEEKQESSESIIAELELEEDELDQMLADARREREREQEEERQEMVDSSSSSNGNSNSGEVTQFSSSNNSSPSTASAGSGAIETAITAGYKYLNGNSTYVFGAGRTQSDINRGLFDCSGYVSWAFSEAGINIPASTGQLANTGTRVSTSDMQPGDLVFFDTYQRNGHVGIYKGGGEFIGAQTTPGVSIESLNSGYWGDTFNGLVRRVH</sequence>
<comment type="similarity">
    <text evidence="1">Belongs to the peptidase C40 family.</text>
</comment>
<reference evidence="10" key="1">
    <citation type="submission" date="2016-09" db="EMBL/GenBank/DDBJ databases">
        <authorList>
            <person name="Varghese N."/>
            <person name="Submissions S."/>
        </authorList>
    </citation>
    <scope>NUCLEOTIDE SEQUENCE [LARGE SCALE GENOMIC DNA]</scope>
    <source>
        <strain evidence="10">S5</strain>
    </source>
</reference>
<dbReference type="PROSITE" id="PS51935">
    <property type="entry name" value="NLPC_P60"/>
    <property type="match status" value="1"/>
</dbReference>
<keyword evidence="5" id="KW-0788">Thiol protease</keyword>
<dbReference type="GO" id="GO:0006508">
    <property type="term" value="P:proteolysis"/>
    <property type="evidence" value="ECO:0007669"/>
    <property type="project" value="UniProtKB-KW"/>
</dbReference>
<keyword evidence="4 9" id="KW-0378">Hydrolase</keyword>
<evidence type="ECO:0000313" key="10">
    <source>
        <dbReference type="Proteomes" id="UP000242949"/>
    </source>
</evidence>
<dbReference type="InterPro" id="IPR057309">
    <property type="entry name" value="PcsB_CC"/>
</dbReference>
<dbReference type="OrthoDB" id="9813368at2"/>
<keyword evidence="10" id="KW-1185">Reference proteome</keyword>
<evidence type="ECO:0000256" key="5">
    <source>
        <dbReference type="ARBA" id="ARBA00022807"/>
    </source>
</evidence>
<dbReference type="InterPro" id="IPR038765">
    <property type="entry name" value="Papain-like_cys_pep_sf"/>
</dbReference>
<feature type="region of interest" description="Disordered" evidence="7">
    <location>
        <begin position="167"/>
        <end position="186"/>
    </location>
</feature>
<feature type="coiled-coil region" evidence="6">
    <location>
        <begin position="31"/>
        <end position="125"/>
    </location>
</feature>
<dbReference type="EMBL" id="FMYI01000006">
    <property type="protein sequence ID" value="SDC28317.1"/>
    <property type="molecule type" value="Genomic_DNA"/>
</dbReference>
<feature type="region of interest" description="Disordered" evidence="7">
    <location>
        <begin position="242"/>
        <end position="290"/>
    </location>
</feature>
<name>A0A1G6KBL5_9BACI</name>
<keyword evidence="3" id="KW-0732">Signal</keyword>
<dbReference type="RefSeq" id="WP_090795801.1">
    <property type="nucleotide sequence ID" value="NZ_FMYI01000006.1"/>
</dbReference>
<evidence type="ECO:0000259" key="8">
    <source>
        <dbReference type="PROSITE" id="PS51935"/>
    </source>
</evidence>
<evidence type="ECO:0000313" key="9">
    <source>
        <dbReference type="EMBL" id="SDC28317.1"/>
    </source>
</evidence>
<dbReference type="PANTHER" id="PTHR47053">
    <property type="entry name" value="MUREIN DD-ENDOPEPTIDASE MEPH-RELATED"/>
    <property type="match status" value="1"/>
</dbReference>
<feature type="compositionally biased region" description="Basic and acidic residues" evidence="7">
    <location>
        <begin position="171"/>
        <end position="185"/>
    </location>
</feature>